<organism evidence="1 2">
    <name type="scientific">Paractinoplanes rishiriensis</name>
    <dbReference type="NCBI Taxonomy" id="1050105"/>
    <lineage>
        <taxon>Bacteria</taxon>
        <taxon>Bacillati</taxon>
        <taxon>Actinomycetota</taxon>
        <taxon>Actinomycetes</taxon>
        <taxon>Micromonosporales</taxon>
        <taxon>Micromonosporaceae</taxon>
        <taxon>Paractinoplanes</taxon>
    </lineage>
</organism>
<comment type="caution">
    <text evidence="1">The sequence shown here is derived from an EMBL/GenBank/DDBJ whole genome shotgun (WGS) entry which is preliminary data.</text>
</comment>
<proteinExistence type="predicted"/>
<evidence type="ECO:0000313" key="2">
    <source>
        <dbReference type="Proteomes" id="UP000636960"/>
    </source>
</evidence>
<reference evidence="1" key="1">
    <citation type="submission" date="2021-01" db="EMBL/GenBank/DDBJ databases">
        <title>Whole genome shotgun sequence of Actinoplanes rishiriensis NBRC 108556.</title>
        <authorList>
            <person name="Komaki H."/>
            <person name="Tamura T."/>
        </authorList>
    </citation>
    <scope>NUCLEOTIDE SEQUENCE</scope>
    <source>
        <strain evidence="1">NBRC 108556</strain>
    </source>
</reference>
<name>A0A919K6M2_9ACTN</name>
<accession>A0A919K6M2</accession>
<gene>
    <name evidence="1" type="ORF">Ari01nite_73450</name>
</gene>
<dbReference type="Proteomes" id="UP000636960">
    <property type="component" value="Unassembled WGS sequence"/>
</dbReference>
<evidence type="ECO:0000313" key="1">
    <source>
        <dbReference type="EMBL" id="GIE99880.1"/>
    </source>
</evidence>
<keyword evidence="2" id="KW-1185">Reference proteome</keyword>
<dbReference type="AlphaFoldDB" id="A0A919K6M2"/>
<dbReference type="EMBL" id="BOMV01000077">
    <property type="protein sequence ID" value="GIE99880.1"/>
    <property type="molecule type" value="Genomic_DNA"/>
</dbReference>
<protein>
    <submittedName>
        <fullName evidence="1">Uncharacterized protein</fullName>
    </submittedName>
</protein>
<sequence>MSPRCVALTACRVSVSPGDFLNPVDSPVTYWSADATATAAPPSDASGCGTGPADEYPAVTAAPAPSATSVTLLSVTTRSAVLLERLKGSSPRPSISMCGWSLAGGSLRAPEALLSDR</sequence>